<gene>
    <name evidence="2" type="ORF">VT73_00410</name>
</gene>
<feature type="transmembrane region" description="Helical" evidence="1">
    <location>
        <begin position="272"/>
        <end position="291"/>
    </location>
</feature>
<keyword evidence="3" id="KW-1185">Reference proteome</keyword>
<evidence type="ECO:0000313" key="2">
    <source>
        <dbReference type="EMBL" id="KKM47345.1"/>
    </source>
</evidence>
<dbReference type="STRING" id="145458.APU90_08300"/>
<proteinExistence type="predicted"/>
<organism evidence="2 3">
    <name type="scientific">Rathayibacter toxicus</name>
    <dbReference type="NCBI Taxonomy" id="145458"/>
    <lineage>
        <taxon>Bacteria</taxon>
        <taxon>Bacillati</taxon>
        <taxon>Actinomycetota</taxon>
        <taxon>Actinomycetes</taxon>
        <taxon>Micrococcales</taxon>
        <taxon>Microbacteriaceae</taxon>
        <taxon>Rathayibacter</taxon>
    </lineage>
</organism>
<feature type="transmembrane region" description="Helical" evidence="1">
    <location>
        <begin position="132"/>
        <end position="149"/>
    </location>
</feature>
<keyword evidence="1" id="KW-0812">Transmembrane</keyword>
<dbReference type="EMBL" id="LBFI01000001">
    <property type="protein sequence ID" value="KKM47345.1"/>
    <property type="molecule type" value="Genomic_DNA"/>
</dbReference>
<dbReference type="AlphaFoldDB" id="A0A0C5BI99"/>
<feature type="transmembrane region" description="Helical" evidence="1">
    <location>
        <begin position="28"/>
        <end position="46"/>
    </location>
</feature>
<feature type="transmembrane region" description="Helical" evidence="1">
    <location>
        <begin position="155"/>
        <end position="174"/>
    </location>
</feature>
<feature type="transmembrane region" description="Helical" evidence="1">
    <location>
        <begin position="105"/>
        <end position="125"/>
    </location>
</feature>
<comment type="caution">
    <text evidence="2">The sequence shown here is derived from an EMBL/GenBank/DDBJ whole genome shotgun (WGS) entry which is preliminary data.</text>
</comment>
<name>A0A0C5BI99_9MICO</name>
<dbReference type="PATRIC" id="fig|145458.7.peg.2005"/>
<evidence type="ECO:0000313" key="3">
    <source>
        <dbReference type="Proteomes" id="UP000052979"/>
    </source>
</evidence>
<dbReference type="eggNOG" id="COG3307">
    <property type="taxonomic scope" value="Bacteria"/>
</dbReference>
<dbReference type="Proteomes" id="UP000052979">
    <property type="component" value="Unassembled WGS sequence"/>
</dbReference>
<feature type="transmembrane region" description="Helical" evidence="1">
    <location>
        <begin position="186"/>
        <end position="205"/>
    </location>
</feature>
<keyword evidence="1" id="KW-1133">Transmembrane helix</keyword>
<sequence>MGAVIVTCLVATLVVAIGMRPQLRWSRTPHSLLAFLALSALALLWLPHSATSAIGVVTQLATAFAGGALALALSAREVITALGRSLRIVVGTQAALLASGSLQGIAGHQDALGFFAVLALVIVALERVSGTLGRRWSMLWIVLCAALALRPSDSGTVVLCLVTVTVTAAFALWIRILRDDARGPTYLIVAALVITLTTRVISSGADGSWRSALSLGRGWSDEGIAGRSPVLAEDAWFPLAVVGVLLLAAVAVSTLWRSWFRAIDRPRVHPRITLPYSAASLMPLLVVVTLLTRSLAEGRIPTTGEGILLVIVAVHIKQPRTDVADEPSAERDC</sequence>
<evidence type="ECO:0000256" key="1">
    <source>
        <dbReference type="SAM" id="Phobius"/>
    </source>
</evidence>
<dbReference type="KEGG" id="rtx:TI83_08775"/>
<evidence type="ECO:0008006" key="4">
    <source>
        <dbReference type="Google" id="ProtNLM"/>
    </source>
</evidence>
<reference evidence="2 3" key="1">
    <citation type="submission" date="2015-04" db="EMBL/GenBank/DDBJ databases">
        <title>Draft genome sequence of Rathayibacter toxicus strain FH-142 (AKA 70134 or CS 32), a Western Australian isolate.</title>
        <authorList>
            <consortium name="Consortium for Microbial Forensics and Genomics (microFORGE)"/>
            <person name="Knight B.M."/>
            <person name="Roberts D.P."/>
            <person name="Lin D."/>
            <person name="Hari K."/>
            <person name="Fletcher J."/>
            <person name="Melcher U."/>
            <person name="Blagden T."/>
            <person name="Luster D.G."/>
            <person name="Sechler A.J."/>
            <person name="Schneider W.L."/>
            <person name="Winegar R.A."/>
        </authorList>
    </citation>
    <scope>NUCLEOTIDE SEQUENCE [LARGE SCALE GENOMIC DNA]</scope>
    <source>
        <strain evidence="2 3">FH142</strain>
    </source>
</reference>
<keyword evidence="1" id="KW-0472">Membrane</keyword>
<accession>A0A0C5BI99</accession>
<feature type="transmembrane region" description="Helical" evidence="1">
    <location>
        <begin position="235"/>
        <end position="260"/>
    </location>
</feature>
<protein>
    <recommendedName>
        <fullName evidence="4">O-antigen ligase domain-containing protein</fullName>
    </recommendedName>
</protein>
<feature type="transmembrane region" description="Helical" evidence="1">
    <location>
        <begin position="53"/>
        <end position="75"/>
    </location>
</feature>